<evidence type="ECO:0000313" key="1">
    <source>
        <dbReference type="EMBL" id="CAB4628652.1"/>
    </source>
</evidence>
<accession>A0A6J6IVA5</accession>
<dbReference type="EMBL" id="CAEZVL010000060">
    <property type="protein sequence ID" value="CAB4628652.1"/>
    <property type="molecule type" value="Genomic_DNA"/>
</dbReference>
<dbReference type="AlphaFoldDB" id="A0A6J6IVA5"/>
<sequence length="77" mass="8480">MTGNKVLDSLAPLLQPHQSSESCTGPLERHLFDEVMCIARFLEDENMHPALSSCSGQWASPIQAVPELHRLDLHTAA</sequence>
<protein>
    <submittedName>
        <fullName evidence="1">Unannotated protein</fullName>
    </submittedName>
</protein>
<name>A0A6J6IVA5_9ZZZZ</name>
<gene>
    <name evidence="1" type="ORF">UFOPK1960_00536</name>
</gene>
<reference evidence="1" key="1">
    <citation type="submission" date="2020-05" db="EMBL/GenBank/DDBJ databases">
        <authorList>
            <person name="Chiriac C."/>
            <person name="Salcher M."/>
            <person name="Ghai R."/>
            <person name="Kavagutti S V."/>
        </authorList>
    </citation>
    <scope>NUCLEOTIDE SEQUENCE</scope>
</reference>
<proteinExistence type="predicted"/>
<organism evidence="1">
    <name type="scientific">freshwater metagenome</name>
    <dbReference type="NCBI Taxonomy" id="449393"/>
    <lineage>
        <taxon>unclassified sequences</taxon>
        <taxon>metagenomes</taxon>
        <taxon>ecological metagenomes</taxon>
    </lineage>
</organism>